<evidence type="ECO:0000313" key="3">
    <source>
        <dbReference type="Proteomes" id="UP001221898"/>
    </source>
</evidence>
<comment type="caution">
    <text evidence="2">The sequence shown here is derived from an EMBL/GenBank/DDBJ whole genome shotgun (WGS) entry which is preliminary data.</text>
</comment>
<organism evidence="2 3">
    <name type="scientific">Aldrovandia affinis</name>
    <dbReference type="NCBI Taxonomy" id="143900"/>
    <lineage>
        <taxon>Eukaryota</taxon>
        <taxon>Metazoa</taxon>
        <taxon>Chordata</taxon>
        <taxon>Craniata</taxon>
        <taxon>Vertebrata</taxon>
        <taxon>Euteleostomi</taxon>
        <taxon>Actinopterygii</taxon>
        <taxon>Neopterygii</taxon>
        <taxon>Teleostei</taxon>
        <taxon>Notacanthiformes</taxon>
        <taxon>Halosauridae</taxon>
        <taxon>Aldrovandia</taxon>
    </lineage>
</organism>
<dbReference type="EMBL" id="JAINUG010000097">
    <property type="protein sequence ID" value="KAJ8397582.1"/>
    <property type="molecule type" value="Genomic_DNA"/>
</dbReference>
<evidence type="ECO:0000256" key="1">
    <source>
        <dbReference type="SAM" id="MobiDB-lite"/>
    </source>
</evidence>
<name>A0AAD7S8C5_9TELE</name>
<reference evidence="2" key="1">
    <citation type="journal article" date="2023" name="Science">
        <title>Genome structures resolve the early diversification of teleost fishes.</title>
        <authorList>
            <person name="Parey E."/>
            <person name="Louis A."/>
            <person name="Montfort J."/>
            <person name="Bouchez O."/>
            <person name="Roques C."/>
            <person name="Iampietro C."/>
            <person name="Lluch J."/>
            <person name="Castinel A."/>
            <person name="Donnadieu C."/>
            <person name="Desvignes T."/>
            <person name="Floi Bucao C."/>
            <person name="Jouanno E."/>
            <person name="Wen M."/>
            <person name="Mejri S."/>
            <person name="Dirks R."/>
            <person name="Jansen H."/>
            <person name="Henkel C."/>
            <person name="Chen W.J."/>
            <person name="Zahm M."/>
            <person name="Cabau C."/>
            <person name="Klopp C."/>
            <person name="Thompson A.W."/>
            <person name="Robinson-Rechavi M."/>
            <person name="Braasch I."/>
            <person name="Lecointre G."/>
            <person name="Bobe J."/>
            <person name="Postlethwait J.H."/>
            <person name="Berthelot C."/>
            <person name="Roest Crollius H."/>
            <person name="Guiguen Y."/>
        </authorList>
    </citation>
    <scope>NUCLEOTIDE SEQUENCE</scope>
    <source>
        <strain evidence="2">NC1722</strain>
    </source>
</reference>
<keyword evidence="3" id="KW-1185">Reference proteome</keyword>
<sequence>MMKTKMKTIPRNAGLRDAQKKPVCGKMKEGCLSLGDEGDTYGYEENTLPDAQQDYATDGHLSLNSSDLNAEGESDVVATLVHTKNCLKKMNAELQETVDVTEDSNAILHSENSVLRKQVKG</sequence>
<accession>A0AAD7S8C5</accession>
<gene>
    <name evidence="2" type="ORF">AAFF_G00438580</name>
</gene>
<feature type="region of interest" description="Disordered" evidence="1">
    <location>
        <begin position="1"/>
        <end position="21"/>
    </location>
</feature>
<protein>
    <submittedName>
        <fullName evidence="2">Uncharacterized protein</fullName>
    </submittedName>
</protein>
<dbReference type="Proteomes" id="UP001221898">
    <property type="component" value="Unassembled WGS sequence"/>
</dbReference>
<proteinExistence type="predicted"/>
<dbReference type="AlphaFoldDB" id="A0AAD7S8C5"/>
<evidence type="ECO:0000313" key="2">
    <source>
        <dbReference type="EMBL" id="KAJ8397582.1"/>
    </source>
</evidence>